<proteinExistence type="predicted"/>
<feature type="domain" description="HTH araC/xylS-type" evidence="5">
    <location>
        <begin position="433"/>
        <end position="530"/>
    </location>
</feature>
<keyword evidence="2" id="KW-0238">DNA-binding</keyword>
<dbReference type="EMBL" id="JAUMKJ010000023">
    <property type="protein sequence ID" value="MDO3679065.1"/>
    <property type="molecule type" value="Genomic_DNA"/>
</dbReference>
<dbReference type="InterPro" id="IPR001789">
    <property type="entry name" value="Sig_transdc_resp-reg_receiver"/>
</dbReference>
<dbReference type="Gene3D" id="3.30.70.270">
    <property type="match status" value="1"/>
</dbReference>
<evidence type="ECO:0000259" key="5">
    <source>
        <dbReference type="PROSITE" id="PS01124"/>
    </source>
</evidence>
<keyword evidence="1" id="KW-0805">Transcription regulation</keyword>
<feature type="domain" description="Response regulatory" evidence="6">
    <location>
        <begin position="3"/>
        <end position="120"/>
    </location>
</feature>
<dbReference type="InterPro" id="IPR029787">
    <property type="entry name" value="Nucleotide_cyclase"/>
</dbReference>
<evidence type="ECO:0000313" key="8">
    <source>
        <dbReference type="EMBL" id="MDO3679065.1"/>
    </source>
</evidence>
<dbReference type="PANTHER" id="PTHR43280:SF2">
    <property type="entry name" value="HTH-TYPE TRANSCRIPTIONAL REGULATOR EXSA"/>
    <property type="match status" value="1"/>
</dbReference>
<evidence type="ECO:0000259" key="6">
    <source>
        <dbReference type="PROSITE" id="PS50110"/>
    </source>
</evidence>
<dbReference type="SUPFAM" id="SSF55073">
    <property type="entry name" value="Nucleotide cyclase"/>
    <property type="match status" value="1"/>
</dbReference>
<reference evidence="8" key="1">
    <citation type="submission" date="2023-07" db="EMBL/GenBank/DDBJ databases">
        <authorList>
            <person name="Aktuganov G."/>
            <person name="Boyko T."/>
            <person name="Delegan Y."/>
            <person name="Galimzianova N."/>
            <person name="Gilvanova E."/>
            <person name="Korobov V."/>
            <person name="Kuzmina L."/>
            <person name="Melentiev A."/>
            <person name="Milman P."/>
            <person name="Ryabova A."/>
            <person name="Stupak E."/>
            <person name="Yasakov T."/>
            <person name="Zharikova N."/>
            <person name="Zhurenko E."/>
        </authorList>
    </citation>
    <scope>NUCLEOTIDE SEQUENCE</scope>
    <source>
        <strain evidence="8">IB-739</strain>
    </source>
</reference>
<evidence type="ECO:0000313" key="9">
    <source>
        <dbReference type="Proteomes" id="UP001168883"/>
    </source>
</evidence>
<dbReference type="InterPro" id="IPR018062">
    <property type="entry name" value="HTH_AraC-typ_CS"/>
</dbReference>
<evidence type="ECO:0000259" key="7">
    <source>
        <dbReference type="PROSITE" id="PS50887"/>
    </source>
</evidence>
<dbReference type="InterPro" id="IPR018060">
    <property type="entry name" value="HTH_AraC"/>
</dbReference>
<dbReference type="RefSeq" id="WP_036714340.1">
    <property type="nucleotide sequence ID" value="NZ_JARLKN010000051.1"/>
</dbReference>
<dbReference type="Proteomes" id="UP001168883">
    <property type="component" value="Unassembled WGS sequence"/>
</dbReference>
<evidence type="ECO:0000256" key="4">
    <source>
        <dbReference type="PROSITE-ProRule" id="PRU00169"/>
    </source>
</evidence>
<dbReference type="InterPro" id="IPR000160">
    <property type="entry name" value="GGDEF_dom"/>
</dbReference>
<comment type="caution">
    <text evidence="8">The sequence shown here is derived from an EMBL/GenBank/DDBJ whole genome shotgun (WGS) entry which is preliminary data.</text>
</comment>
<dbReference type="Gene3D" id="3.40.50.2300">
    <property type="match status" value="1"/>
</dbReference>
<dbReference type="SMART" id="SM00448">
    <property type="entry name" value="REC"/>
    <property type="match status" value="1"/>
</dbReference>
<dbReference type="Pfam" id="PF12833">
    <property type="entry name" value="HTH_18"/>
    <property type="match status" value="1"/>
</dbReference>
<dbReference type="SMART" id="SM00342">
    <property type="entry name" value="HTH_ARAC"/>
    <property type="match status" value="1"/>
</dbReference>
<dbReference type="CDD" id="cd17536">
    <property type="entry name" value="REC_YesN-like"/>
    <property type="match status" value="1"/>
</dbReference>
<dbReference type="InterPro" id="IPR011006">
    <property type="entry name" value="CheY-like_superfamily"/>
</dbReference>
<keyword evidence="4" id="KW-0597">Phosphoprotein</keyword>
<feature type="modified residue" description="4-aspartylphosphate" evidence="4">
    <location>
        <position position="55"/>
    </location>
</feature>
<feature type="domain" description="GGDEF" evidence="7">
    <location>
        <begin position="179"/>
        <end position="306"/>
    </location>
</feature>
<keyword evidence="9" id="KW-1185">Reference proteome</keyword>
<name>A0ABT8VDM7_9BACL</name>
<dbReference type="Pfam" id="PF17853">
    <property type="entry name" value="GGDEF_2"/>
    <property type="match status" value="1"/>
</dbReference>
<evidence type="ECO:0000256" key="3">
    <source>
        <dbReference type="ARBA" id="ARBA00023163"/>
    </source>
</evidence>
<dbReference type="PRINTS" id="PR00032">
    <property type="entry name" value="HTHARAC"/>
</dbReference>
<gene>
    <name evidence="8" type="ORF">Q3C12_18820</name>
</gene>
<dbReference type="InterPro" id="IPR043128">
    <property type="entry name" value="Rev_trsase/Diguanyl_cyclase"/>
</dbReference>
<dbReference type="PROSITE" id="PS01124">
    <property type="entry name" value="HTH_ARAC_FAMILY_2"/>
    <property type="match status" value="1"/>
</dbReference>
<evidence type="ECO:0000256" key="1">
    <source>
        <dbReference type="ARBA" id="ARBA00023015"/>
    </source>
</evidence>
<protein>
    <submittedName>
        <fullName evidence="8">Response regulator</fullName>
    </submittedName>
</protein>
<keyword evidence="3" id="KW-0804">Transcription</keyword>
<dbReference type="PROSITE" id="PS50110">
    <property type="entry name" value="RESPONSE_REGULATORY"/>
    <property type="match status" value="1"/>
</dbReference>
<accession>A0ABT8VDM7</accession>
<dbReference type="PANTHER" id="PTHR43280">
    <property type="entry name" value="ARAC-FAMILY TRANSCRIPTIONAL REGULATOR"/>
    <property type="match status" value="1"/>
</dbReference>
<sequence>MWKMCVIDDIKTVVNGIVNHIPWEEHGIRIAGTAFNGEDGIELIRSAKPHLILSDIRMPKLDGLEMTRAVVSQGELTKIIFFSGYSDFDYAQQAIRLGAFDFIQKPFTPAQILEVVLKAKQALELEMLRHERMTEMEGQIRESMPLLRQEYFRLLLRYPASPLSARQRWDFLQIPIAKQHFTVMLVEIDHFKERSQALPVSEVELIRFTIQNIMEETIAAFTTGLVFREDVHQFAAILNPSPSEKAEMIAEKCREHIHRFTQHTVSIGLGGEVREVHEISQSYQQAVTALSYNFYTGGNSVYSFSNVPRQKGLSPRYSAEKEKELLYCIRLGNEQKALQCLEDIFREGQPAGVPPEPGSMKAVYYELIFLMNRVVAEKVPPAEMAELEAMLPEMKHDTSLTLKELQRQVTQLCRLGCEKIRRQQSREASQQVDQVIAYIRGHLDLNLTVGEYAKMVYLSTSYFSNLFKKVTGMTVTQFVTAERMERAKEMLSRGMQIQEISLALGYEDRPYFTELFKRHCGMTPSEFRQLYGSSK</sequence>
<dbReference type="PROSITE" id="PS00041">
    <property type="entry name" value="HTH_ARAC_FAMILY_1"/>
    <property type="match status" value="1"/>
</dbReference>
<dbReference type="SUPFAM" id="SSF46689">
    <property type="entry name" value="Homeodomain-like"/>
    <property type="match status" value="2"/>
</dbReference>
<dbReference type="InterPro" id="IPR009057">
    <property type="entry name" value="Homeodomain-like_sf"/>
</dbReference>
<dbReference type="InterPro" id="IPR020449">
    <property type="entry name" value="Tscrpt_reg_AraC-type_HTH"/>
</dbReference>
<dbReference type="Gene3D" id="1.10.10.60">
    <property type="entry name" value="Homeodomain-like"/>
    <property type="match status" value="2"/>
</dbReference>
<dbReference type="InterPro" id="IPR041522">
    <property type="entry name" value="CdaR_GGDEF"/>
</dbReference>
<evidence type="ECO:0000256" key="2">
    <source>
        <dbReference type="ARBA" id="ARBA00023125"/>
    </source>
</evidence>
<dbReference type="SUPFAM" id="SSF52172">
    <property type="entry name" value="CheY-like"/>
    <property type="match status" value="1"/>
</dbReference>
<dbReference type="Pfam" id="PF00072">
    <property type="entry name" value="Response_reg"/>
    <property type="match status" value="1"/>
</dbReference>
<dbReference type="PROSITE" id="PS50887">
    <property type="entry name" value="GGDEF"/>
    <property type="match status" value="1"/>
</dbReference>
<organism evidence="8 9">
    <name type="scientific">Paenibacillus ehimensis</name>
    <dbReference type="NCBI Taxonomy" id="79264"/>
    <lineage>
        <taxon>Bacteria</taxon>
        <taxon>Bacillati</taxon>
        <taxon>Bacillota</taxon>
        <taxon>Bacilli</taxon>
        <taxon>Bacillales</taxon>
        <taxon>Paenibacillaceae</taxon>
        <taxon>Paenibacillus</taxon>
    </lineage>
</organism>